<feature type="compositionally biased region" description="Pro residues" evidence="1">
    <location>
        <begin position="140"/>
        <end position="162"/>
    </location>
</feature>
<dbReference type="SUPFAM" id="SSF55797">
    <property type="entry name" value="PR-1-like"/>
    <property type="match status" value="1"/>
</dbReference>
<feature type="compositionally biased region" description="Pro residues" evidence="1">
    <location>
        <begin position="322"/>
        <end position="385"/>
    </location>
</feature>
<dbReference type="PRINTS" id="PR00837">
    <property type="entry name" value="V5TPXLIKE"/>
</dbReference>
<feature type="region of interest" description="Disordered" evidence="1">
    <location>
        <begin position="32"/>
        <end position="424"/>
    </location>
</feature>
<dbReference type="Proteomes" id="UP000747399">
    <property type="component" value="Unassembled WGS sequence"/>
</dbReference>
<evidence type="ECO:0000259" key="3">
    <source>
        <dbReference type="SMART" id="SM00198"/>
    </source>
</evidence>
<organism evidence="4 5">
    <name type="scientific">Volvox africanus</name>
    <dbReference type="NCBI Taxonomy" id="51714"/>
    <lineage>
        <taxon>Eukaryota</taxon>
        <taxon>Viridiplantae</taxon>
        <taxon>Chlorophyta</taxon>
        <taxon>core chlorophytes</taxon>
        <taxon>Chlorophyceae</taxon>
        <taxon>CS clade</taxon>
        <taxon>Chlamydomonadales</taxon>
        <taxon>Volvocaceae</taxon>
        <taxon>Volvox</taxon>
    </lineage>
</organism>
<evidence type="ECO:0000313" key="5">
    <source>
        <dbReference type="Proteomes" id="UP000747399"/>
    </source>
</evidence>
<gene>
    <name evidence="4" type="ORF">Vafri_6189</name>
</gene>
<dbReference type="PANTHER" id="PTHR10334">
    <property type="entry name" value="CYSTEINE-RICH SECRETORY PROTEIN-RELATED"/>
    <property type="match status" value="1"/>
</dbReference>
<dbReference type="Gene3D" id="3.40.33.10">
    <property type="entry name" value="CAP"/>
    <property type="match status" value="1"/>
</dbReference>
<evidence type="ECO:0000256" key="2">
    <source>
        <dbReference type="SAM" id="SignalP"/>
    </source>
</evidence>
<reference evidence="4" key="1">
    <citation type="journal article" date="2021" name="Proc. Natl. Acad. Sci. U.S.A.">
        <title>Three genomes in the algal genus Volvox reveal the fate of a haploid sex-determining region after a transition to homothallism.</title>
        <authorList>
            <person name="Yamamoto K."/>
            <person name="Hamaji T."/>
            <person name="Kawai-Toyooka H."/>
            <person name="Matsuzaki R."/>
            <person name="Takahashi F."/>
            <person name="Nishimura Y."/>
            <person name="Kawachi M."/>
            <person name="Noguchi H."/>
            <person name="Minakuchi Y."/>
            <person name="Umen J.G."/>
            <person name="Toyoda A."/>
            <person name="Nozaki H."/>
        </authorList>
    </citation>
    <scope>NUCLEOTIDE SEQUENCE</scope>
    <source>
        <strain evidence="4">NIES-3780</strain>
    </source>
</reference>
<keyword evidence="2" id="KW-0732">Signal</keyword>
<proteinExistence type="predicted"/>
<feature type="compositionally biased region" description="Low complexity" evidence="1">
    <location>
        <begin position="32"/>
        <end position="47"/>
    </location>
</feature>
<feature type="compositionally biased region" description="Low complexity" evidence="1">
    <location>
        <begin position="395"/>
        <end position="407"/>
    </location>
</feature>
<feature type="compositionally biased region" description="Pro residues" evidence="1">
    <location>
        <begin position="69"/>
        <end position="83"/>
    </location>
</feature>
<accession>A0A8J4B1Q3</accession>
<feature type="compositionally biased region" description="Pro residues" evidence="1">
    <location>
        <begin position="198"/>
        <end position="293"/>
    </location>
</feature>
<feature type="signal peptide" evidence="2">
    <location>
        <begin position="1"/>
        <end position="35"/>
    </location>
</feature>
<keyword evidence="5" id="KW-1185">Reference proteome</keyword>
<feature type="compositionally biased region" description="Pro residues" evidence="1">
    <location>
        <begin position="92"/>
        <end position="104"/>
    </location>
</feature>
<name>A0A8J4B1Q3_9CHLO</name>
<dbReference type="InterPro" id="IPR001283">
    <property type="entry name" value="CRISP-related"/>
</dbReference>
<protein>
    <recommendedName>
        <fullName evidence="3">SCP domain-containing protein</fullName>
    </recommendedName>
</protein>
<dbReference type="SMART" id="SM00198">
    <property type="entry name" value="SCP"/>
    <property type="match status" value="1"/>
</dbReference>
<dbReference type="AlphaFoldDB" id="A0A8J4B1Q3"/>
<evidence type="ECO:0000256" key="1">
    <source>
        <dbReference type="SAM" id="MobiDB-lite"/>
    </source>
</evidence>
<feature type="domain" description="SCP" evidence="3">
    <location>
        <begin position="429"/>
        <end position="561"/>
    </location>
</feature>
<dbReference type="EMBL" id="BNCO01000008">
    <property type="protein sequence ID" value="GIL49874.1"/>
    <property type="molecule type" value="Genomic_DNA"/>
</dbReference>
<dbReference type="InterPro" id="IPR035940">
    <property type="entry name" value="CAP_sf"/>
</dbReference>
<dbReference type="InterPro" id="IPR014044">
    <property type="entry name" value="CAP_dom"/>
</dbReference>
<sequence>MSQHPGTAAAPKWRRNFVSLLPVLTLLALPVVSHSSPVSPSSTVVPTAGVDQGSISSSLLARRPRKPRPPPPPPRPPRPPHLPYRPDAPFIDEPPPNWYYPPNQPTAAQSGEEATKMVLSDLNGDATPPPPKRMKRPLPLAWPPRRPPRPPRPPPQPGFPPHRPARPNTPIWDYPPWAWYSDEGTDDSLANTVLQSPMPSPPPPPPPPSPPPPSPLPPSPPPPSPLPPSPPPPNPPPPNPPPPPPPSPNPPVVPSPPDFPPPSPPPPSPPPPSPEPPTPPPPNPPPPSPPPPDNLALDESTESSETTRTETADTLPIQPLEPAVPPPPPSPPPPSPPPPSPPPPSPPPPSPPPPSPPPPSPPPPSPPPPSPPPPFPPPPDPPSPSVPLSGSFQGPADSDIASSVSASSPPPAASKDLNDPTDPSSPWYLNKKVVLELHNLYRSWHDAPPLAWSDRLAREAQTWADGCWFEHSQTPYGENLALGHPDIHAVVDGWYSEVYKYDFEKPGFNSTTGQFTQLVWARTSLLGCAIGVCPNGVSYLGGQWEGKMYVCMYWLPGNYAGQFEENVKPKLQGSRLRALQQSGEL</sequence>
<evidence type="ECO:0000313" key="4">
    <source>
        <dbReference type="EMBL" id="GIL49874.1"/>
    </source>
</evidence>
<feature type="chain" id="PRO_5035144729" description="SCP domain-containing protein" evidence="2">
    <location>
        <begin position="36"/>
        <end position="585"/>
    </location>
</feature>
<dbReference type="Pfam" id="PF00188">
    <property type="entry name" value="CAP"/>
    <property type="match status" value="1"/>
</dbReference>
<comment type="caution">
    <text evidence="4">The sequence shown here is derived from an EMBL/GenBank/DDBJ whole genome shotgun (WGS) entry which is preliminary data.</text>
</comment>